<reference evidence="1" key="1">
    <citation type="journal article" date="2011" name="PLoS ONE">
        <title>Ralstonia syzygii, the Blood Disease Bacterium and some Asian R. solanacearum strains form a single genomic species despite divergent lifestyles.</title>
        <authorList>
            <person name="Remenant B."/>
            <person name="de Cambiaire J.C."/>
            <person name="Cellier G."/>
            <person name="Jacobs J.M."/>
            <person name="Mangenot S."/>
            <person name="Barbe V."/>
            <person name="Lajus A."/>
            <person name="Vallenet D."/>
            <person name="Medigue C."/>
            <person name="Fegan M."/>
            <person name="Allen C."/>
            <person name="Prior P."/>
        </authorList>
    </citation>
    <scope>NUCLEOTIDE SEQUENCE</scope>
    <source>
        <strain evidence="1">R24</strain>
    </source>
</reference>
<protein>
    <submittedName>
        <fullName evidence="1">Uncharacterized protein</fullName>
    </submittedName>
</protein>
<proteinExistence type="predicted"/>
<gene>
    <name evidence="1" type="ORF">RALSY_40528</name>
</gene>
<evidence type="ECO:0000313" key="1">
    <source>
        <dbReference type="EMBL" id="CCA86310.1"/>
    </source>
</evidence>
<reference evidence="1" key="2">
    <citation type="submission" date="2011-04" db="EMBL/GenBank/DDBJ databases">
        <authorList>
            <person name="Genoscope - CEA"/>
        </authorList>
    </citation>
    <scope>NUCLEOTIDE SEQUENCE</scope>
    <source>
        <strain evidence="1">R24</strain>
    </source>
</reference>
<name>G3A748_9RALS</name>
<sequence length="114" mass="12463">MLSDLATRLGEVMGVVLLHDESGRYDEVPAFVGERAGLELSLLGAPEGHSTHESVLKVRMRTELSFETLYVSIPEFFRYVLVDKGPNARGYIDCSNELAQALGAKGFTDCSPVD</sequence>
<organism evidence="1">
    <name type="scientific">Ralstonia syzygii R24</name>
    <dbReference type="NCBI Taxonomy" id="907261"/>
    <lineage>
        <taxon>Bacteria</taxon>
        <taxon>Pseudomonadati</taxon>
        <taxon>Pseudomonadota</taxon>
        <taxon>Betaproteobacteria</taxon>
        <taxon>Burkholderiales</taxon>
        <taxon>Burkholderiaceae</taxon>
        <taxon>Ralstonia</taxon>
        <taxon>Ralstonia solanacearum species complex</taxon>
    </lineage>
</organism>
<dbReference type="EMBL" id="FR854089">
    <property type="protein sequence ID" value="CCA86310.1"/>
    <property type="molecule type" value="Genomic_DNA"/>
</dbReference>
<dbReference type="AlphaFoldDB" id="G3A748"/>
<accession>G3A748</accession>